<protein>
    <submittedName>
        <fullName evidence="1">Uncharacterized protein</fullName>
    </submittedName>
</protein>
<dbReference type="EMBL" id="MU274912">
    <property type="protein sequence ID" value="KAI0088918.1"/>
    <property type="molecule type" value="Genomic_DNA"/>
</dbReference>
<gene>
    <name evidence="1" type="ORF">BDY19DRAFT_156824</name>
</gene>
<reference evidence="1" key="1">
    <citation type="journal article" date="2021" name="Environ. Microbiol.">
        <title>Gene family expansions and transcriptome signatures uncover fungal adaptations to wood decay.</title>
        <authorList>
            <person name="Hage H."/>
            <person name="Miyauchi S."/>
            <person name="Viragh M."/>
            <person name="Drula E."/>
            <person name="Min B."/>
            <person name="Chaduli D."/>
            <person name="Navarro D."/>
            <person name="Favel A."/>
            <person name="Norest M."/>
            <person name="Lesage-Meessen L."/>
            <person name="Balint B."/>
            <person name="Merenyi Z."/>
            <person name="de Eugenio L."/>
            <person name="Morin E."/>
            <person name="Martinez A.T."/>
            <person name="Baldrian P."/>
            <person name="Stursova M."/>
            <person name="Martinez M.J."/>
            <person name="Novotny C."/>
            <person name="Magnuson J.K."/>
            <person name="Spatafora J.W."/>
            <person name="Maurice S."/>
            <person name="Pangilinan J."/>
            <person name="Andreopoulos W."/>
            <person name="LaButti K."/>
            <person name="Hundley H."/>
            <person name="Na H."/>
            <person name="Kuo A."/>
            <person name="Barry K."/>
            <person name="Lipzen A."/>
            <person name="Henrissat B."/>
            <person name="Riley R."/>
            <person name="Ahrendt S."/>
            <person name="Nagy L.G."/>
            <person name="Grigoriev I.V."/>
            <person name="Martin F."/>
            <person name="Rosso M.N."/>
        </authorList>
    </citation>
    <scope>NUCLEOTIDE SEQUENCE</scope>
    <source>
        <strain evidence="1">CBS 384.51</strain>
    </source>
</reference>
<keyword evidence="2" id="KW-1185">Reference proteome</keyword>
<sequence>MCNMSDMSDDSHRWSQVIQPHTALGFAALWDPEEGMVTFSIGELLDSDTASSTTIRDIPRDAFDGQSTVFTLDGLTFLGTGMRTRVPTVTFAFNASDDAQSTLDPFLRSMAVSRDRGQTHQERQPSTYLDWSQVRSVGRTIYTLARAPLERGIFSSNKPSTSNRGSTPDDEGFFEEMPDTAGTGDFSTPPVLVNLNLESHFSMTTTSTTGYVDVETPSTYSYASSLQEISPSEAWSTLRGLDYESCPNRRKPAERGRRLQKPRKYLHVGNPADPAEVLARPMYNHTVQPPTRALPHLTLPPKETENTNPLRQCVRKFKSLPKIPRSSPPAVRTHKTSVSSDTRPSTSETCHDIPPLPRLPHASSAVRGVTPPFPRRSTTPLSTYILPSPPLTPIRGPSTRSAPPSAYNPLLTPPSTPPKCPALHTSRSSPPSAYTTFSSPTPPPFAYNTPSSPTPPSPTGRGRPQLRRQRSGLAHAVVESVVRLTSKCRPGKPANPTTGSIRPSMMDVSDSERSHYYGYGYRYAV</sequence>
<comment type="caution">
    <text evidence="1">The sequence shown here is derived from an EMBL/GenBank/DDBJ whole genome shotgun (WGS) entry which is preliminary data.</text>
</comment>
<evidence type="ECO:0000313" key="1">
    <source>
        <dbReference type="EMBL" id="KAI0088918.1"/>
    </source>
</evidence>
<name>A0ACB8U3J8_9APHY</name>
<evidence type="ECO:0000313" key="2">
    <source>
        <dbReference type="Proteomes" id="UP001055072"/>
    </source>
</evidence>
<dbReference type="Proteomes" id="UP001055072">
    <property type="component" value="Unassembled WGS sequence"/>
</dbReference>
<proteinExistence type="predicted"/>
<organism evidence="1 2">
    <name type="scientific">Irpex rosettiformis</name>
    <dbReference type="NCBI Taxonomy" id="378272"/>
    <lineage>
        <taxon>Eukaryota</taxon>
        <taxon>Fungi</taxon>
        <taxon>Dikarya</taxon>
        <taxon>Basidiomycota</taxon>
        <taxon>Agaricomycotina</taxon>
        <taxon>Agaricomycetes</taxon>
        <taxon>Polyporales</taxon>
        <taxon>Irpicaceae</taxon>
        <taxon>Irpex</taxon>
    </lineage>
</organism>
<accession>A0ACB8U3J8</accession>